<sequence>MRSTPPILLSVTLALSSCADLPDVSSTVSPAAQASGYPELIPLAPFLATLPPAETPNDMPQAALPAPSAPVDLDTRRQALQSRADALREAAL</sequence>
<name>A0A0P1F0Z1_9RHOB</name>
<dbReference type="PROSITE" id="PS51257">
    <property type="entry name" value="PROKAR_LIPOPROTEIN"/>
    <property type="match status" value="1"/>
</dbReference>
<evidence type="ECO:0000313" key="3">
    <source>
        <dbReference type="Proteomes" id="UP000051298"/>
    </source>
</evidence>
<dbReference type="Proteomes" id="UP000051298">
    <property type="component" value="Unassembled WGS sequence"/>
</dbReference>
<dbReference type="RefSeq" id="WP_058123961.1">
    <property type="nucleotide sequence ID" value="NZ_CYRX01000031.1"/>
</dbReference>
<evidence type="ECO:0000313" key="2">
    <source>
        <dbReference type="EMBL" id="CUH61148.1"/>
    </source>
</evidence>
<dbReference type="EMBL" id="CYRX01000031">
    <property type="protein sequence ID" value="CUH61148.1"/>
    <property type="molecule type" value="Genomic_DNA"/>
</dbReference>
<dbReference type="AlphaFoldDB" id="A0A0P1F0Z1"/>
<reference evidence="2 3" key="1">
    <citation type="submission" date="2015-09" db="EMBL/GenBank/DDBJ databases">
        <authorList>
            <consortium name="Swine Surveillance"/>
        </authorList>
    </citation>
    <scope>NUCLEOTIDE SEQUENCE [LARGE SCALE GENOMIC DNA]</scope>
    <source>
        <strain evidence="2 3">CECT 5294</strain>
    </source>
</reference>
<evidence type="ECO:0000256" key="1">
    <source>
        <dbReference type="SAM" id="MobiDB-lite"/>
    </source>
</evidence>
<gene>
    <name evidence="2" type="ORF">THS5294_02449</name>
</gene>
<organism evidence="2 3">
    <name type="scientific">Thalassobacter stenotrophicus</name>
    <dbReference type="NCBI Taxonomy" id="266809"/>
    <lineage>
        <taxon>Bacteria</taxon>
        <taxon>Pseudomonadati</taxon>
        <taxon>Pseudomonadota</taxon>
        <taxon>Alphaproteobacteria</taxon>
        <taxon>Rhodobacterales</taxon>
        <taxon>Roseobacteraceae</taxon>
        <taxon>Thalassobacter</taxon>
    </lineage>
</organism>
<feature type="region of interest" description="Disordered" evidence="1">
    <location>
        <begin position="51"/>
        <end position="92"/>
    </location>
</feature>
<evidence type="ECO:0008006" key="4">
    <source>
        <dbReference type="Google" id="ProtNLM"/>
    </source>
</evidence>
<proteinExistence type="predicted"/>
<accession>A0A0P1F0Z1</accession>
<dbReference type="STRING" id="266809.PM03_11420"/>
<protein>
    <recommendedName>
        <fullName evidence="4">DUF3035 domain-containing protein</fullName>
    </recommendedName>
</protein>